<name>A0ACB6Z4R3_THEGA</name>
<organism evidence="1 2">
    <name type="scientific">Thelephora ganbajun</name>
    <name type="common">Ganba fungus</name>
    <dbReference type="NCBI Taxonomy" id="370292"/>
    <lineage>
        <taxon>Eukaryota</taxon>
        <taxon>Fungi</taxon>
        <taxon>Dikarya</taxon>
        <taxon>Basidiomycota</taxon>
        <taxon>Agaricomycotina</taxon>
        <taxon>Agaricomycetes</taxon>
        <taxon>Thelephorales</taxon>
        <taxon>Thelephoraceae</taxon>
        <taxon>Thelephora</taxon>
    </lineage>
</organism>
<evidence type="ECO:0000313" key="2">
    <source>
        <dbReference type="Proteomes" id="UP000886501"/>
    </source>
</evidence>
<accession>A0ACB6Z4R3</accession>
<gene>
    <name evidence="1" type="ORF">BDM02DRAFT_3190669</name>
</gene>
<dbReference type="EMBL" id="MU118143">
    <property type="protein sequence ID" value="KAF9644370.1"/>
    <property type="molecule type" value="Genomic_DNA"/>
</dbReference>
<proteinExistence type="predicted"/>
<comment type="caution">
    <text evidence="1">The sequence shown here is derived from an EMBL/GenBank/DDBJ whole genome shotgun (WGS) entry which is preliminary data.</text>
</comment>
<protein>
    <submittedName>
        <fullName evidence="1">Uncharacterized protein</fullName>
    </submittedName>
</protein>
<sequence>MTTKYGFFDVRHQLIKDLKSAYPTKWEDYRAANVLGEDIFGSPKPHPNAVLNLFEVQNIRFAIPFAAYRASICGFPVLISDKPGTILPRHTLATTIHGMHVLQAVASHVARVAAYGGKLWVCPDKACVLNIGISPIGKKMEAMGKIYDAMVGQREGSVLSTPLLGHLFCPKCTIDFEVAHAASGSVFWEKLPSMFTASRDWDGL</sequence>
<reference evidence="1" key="2">
    <citation type="journal article" date="2020" name="Nat. Commun.">
        <title>Large-scale genome sequencing of mycorrhizal fungi provides insights into the early evolution of symbiotic traits.</title>
        <authorList>
            <person name="Miyauchi S."/>
            <person name="Kiss E."/>
            <person name="Kuo A."/>
            <person name="Drula E."/>
            <person name="Kohler A."/>
            <person name="Sanchez-Garcia M."/>
            <person name="Morin E."/>
            <person name="Andreopoulos B."/>
            <person name="Barry K.W."/>
            <person name="Bonito G."/>
            <person name="Buee M."/>
            <person name="Carver A."/>
            <person name="Chen C."/>
            <person name="Cichocki N."/>
            <person name="Clum A."/>
            <person name="Culley D."/>
            <person name="Crous P.W."/>
            <person name="Fauchery L."/>
            <person name="Girlanda M."/>
            <person name="Hayes R.D."/>
            <person name="Keri Z."/>
            <person name="LaButti K."/>
            <person name="Lipzen A."/>
            <person name="Lombard V."/>
            <person name="Magnuson J."/>
            <person name="Maillard F."/>
            <person name="Murat C."/>
            <person name="Nolan M."/>
            <person name="Ohm R.A."/>
            <person name="Pangilinan J."/>
            <person name="Pereira M.F."/>
            <person name="Perotto S."/>
            <person name="Peter M."/>
            <person name="Pfister S."/>
            <person name="Riley R."/>
            <person name="Sitrit Y."/>
            <person name="Stielow J.B."/>
            <person name="Szollosi G."/>
            <person name="Zifcakova L."/>
            <person name="Stursova M."/>
            <person name="Spatafora J.W."/>
            <person name="Tedersoo L."/>
            <person name="Vaario L.M."/>
            <person name="Yamada A."/>
            <person name="Yan M."/>
            <person name="Wang P."/>
            <person name="Xu J."/>
            <person name="Bruns T."/>
            <person name="Baldrian P."/>
            <person name="Vilgalys R."/>
            <person name="Dunand C."/>
            <person name="Henrissat B."/>
            <person name="Grigoriev I.V."/>
            <person name="Hibbett D."/>
            <person name="Nagy L.G."/>
            <person name="Martin F.M."/>
        </authorList>
    </citation>
    <scope>NUCLEOTIDE SEQUENCE</scope>
    <source>
        <strain evidence="1">P2</strain>
    </source>
</reference>
<reference evidence="1" key="1">
    <citation type="submission" date="2019-10" db="EMBL/GenBank/DDBJ databases">
        <authorList>
            <consortium name="DOE Joint Genome Institute"/>
            <person name="Kuo A."/>
            <person name="Miyauchi S."/>
            <person name="Kiss E."/>
            <person name="Drula E."/>
            <person name="Kohler A."/>
            <person name="Sanchez-Garcia M."/>
            <person name="Andreopoulos B."/>
            <person name="Barry K.W."/>
            <person name="Bonito G."/>
            <person name="Buee M."/>
            <person name="Carver A."/>
            <person name="Chen C."/>
            <person name="Cichocki N."/>
            <person name="Clum A."/>
            <person name="Culley D."/>
            <person name="Crous P.W."/>
            <person name="Fauchery L."/>
            <person name="Girlanda M."/>
            <person name="Hayes R."/>
            <person name="Keri Z."/>
            <person name="Labutti K."/>
            <person name="Lipzen A."/>
            <person name="Lombard V."/>
            <person name="Magnuson J."/>
            <person name="Maillard F."/>
            <person name="Morin E."/>
            <person name="Murat C."/>
            <person name="Nolan M."/>
            <person name="Ohm R."/>
            <person name="Pangilinan J."/>
            <person name="Pereira M."/>
            <person name="Perotto S."/>
            <person name="Peter M."/>
            <person name="Riley R."/>
            <person name="Sitrit Y."/>
            <person name="Stielow B."/>
            <person name="Szollosi G."/>
            <person name="Zifcakova L."/>
            <person name="Stursova M."/>
            <person name="Spatafora J.W."/>
            <person name="Tedersoo L."/>
            <person name="Vaario L.-M."/>
            <person name="Yamada A."/>
            <person name="Yan M."/>
            <person name="Wang P."/>
            <person name="Xu J."/>
            <person name="Bruns T."/>
            <person name="Baldrian P."/>
            <person name="Vilgalys R."/>
            <person name="Henrissat B."/>
            <person name="Grigoriev I.V."/>
            <person name="Hibbett D."/>
            <person name="Nagy L.G."/>
            <person name="Martin F.M."/>
        </authorList>
    </citation>
    <scope>NUCLEOTIDE SEQUENCE</scope>
    <source>
        <strain evidence="1">P2</strain>
    </source>
</reference>
<evidence type="ECO:0000313" key="1">
    <source>
        <dbReference type="EMBL" id="KAF9644370.1"/>
    </source>
</evidence>
<keyword evidence="2" id="KW-1185">Reference proteome</keyword>
<dbReference type="Proteomes" id="UP000886501">
    <property type="component" value="Unassembled WGS sequence"/>
</dbReference>